<dbReference type="EMBL" id="CAUH01006402">
    <property type="protein sequence ID" value="CCU82470.1"/>
    <property type="molecule type" value="Genomic_DNA"/>
</dbReference>
<dbReference type="Proteomes" id="UP000015441">
    <property type="component" value="Unassembled WGS sequence"/>
</dbReference>
<evidence type="ECO:0000313" key="1">
    <source>
        <dbReference type="EMBL" id="CCU82470.1"/>
    </source>
</evidence>
<name>N1JP53_BLUG1</name>
<dbReference type="AlphaFoldDB" id="N1JP53"/>
<dbReference type="OrthoDB" id="10321317at2759"/>
<proteinExistence type="predicted"/>
<comment type="caution">
    <text evidence="1">The sequence shown here is derived from an EMBL/GenBank/DDBJ whole genome shotgun (WGS) entry which is preliminary data.</text>
</comment>
<reference evidence="1 2" key="1">
    <citation type="journal article" date="2010" name="Science">
        <title>Genome expansion and gene loss in powdery mildew fungi reveal tradeoffs in extreme parasitism.</title>
        <authorList>
            <person name="Spanu P.D."/>
            <person name="Abbott J.C."/>
            <person name="Amselem J."/>
            <person name="Burgis T.A."/>
            <person name="Soanes D.M."/>
            <person name="Stueber K."/>
            <person name="Ver Loren van Themaat E."/>
            <person name="Brown J.K.M."/>
            <person name="Butcher S.A."/>
            <person name="Gurr S.J."/>
            <person name="Lebrun M.-H."/>
            <person name="Ridout C.J."/>
            <person name="Schulze-Lefert P."/>
            <person name="Talbot N.J."/>
            <person name="Ahmadinejad N."/>
            <person name="Ametz C."/>
            <person name="Barton G.R."/>
            <person name="Benjdia M."/>
            <person name="Bidzinski P."/>
            <person name="Bindschedler L.V."/>
            <person name="Both M."/>
            <person name="Brewer M.T."/>
            <person name="Cadle-Davidson L."/>
            <person name="Cadle-Davidson M.M."/>
            <person name="Collemare J."/>
            <person name="Cramer R."/>
            <person name="Frenkel O."/>
            <person name="Godfrey D."/>
            <person name="Harriman J."/>
            <person name="Hoede C."/>
            <person name="King B.C."/>
            <person name="Klages S."/>
            <person name="Kleemann J."/>
            <person name="Knoll D."/>
            <person name="Koti P.S."/>
            <person name="Kreplak J."/>
            <person name="Lopez-Ruiz F.J."/>
            <person name="Lu X."/>
            <person name="Maekawa T."/>
            <person name="Mahanil S."/>
            <person name="Micali C."/>
            <person name="Milgroom M.G."/>
            <person name="Montana G."/>
            <person name="Noir S."/>
            <person name="O'Connell R.J."/>
            <person name="Oberhaensli S."/>
            <person name="Parlange F."/>
            <person name="Pedersen C."/>
            <person name="Quesneville H."/>
            <person name="Reinhardt R."/>
            <person name="Rott M."/>
            <person name="Sacristan S."/>
            <person name="Schmidt S.M."/>
            <person name="Schoen M."/>
            <person name="Skamnioti P."/>
            <person name="Sommer H."/>
            <person name="Stephens A."/>
            <person name="Takahara H."/>
            <person name="Thordal-Christensen H."/>
            <person name="Vigouroux M."/>
            <person name="Wessling R."/>
            <person name="Wicker T."/>
            <person name="Panstruga R."/>
        </authorList>
    </citation>
    <scope>NUCLEOTIDE SEQUENCE [LARGE SCALE GENOMIC DNA]</scope>
    <source>
        <strain evidence="1">DH14</strain>
    </source>
</reference>
<gene>
    <name evidence="1" type="ORF">BGHDH14_bghG006402000005001</name>
</gene>
<organism evidence="1 2">
    <name type="scientific">Blumeria graminis f. sp. hordei (strain DH14)</name>
    <name type="common">Barley powdery mildew</name>
    <name type="synonym">Oidium monilioides f. sp. hordei</name>
    <dbReference type="NCBI Taxonomy" id="546991"/>
    <lineage>
        <taxon>Eukaryota</taxon>
        <taxon>Fungi</taxon>
        <taxon>Dikarya</taxon>
        <taxon>Ascomycota</taxon>
        <taxon>Pezizomycotina</taxon>
        <taxon>Leotiomycetes</taxon>
        <taxon>Erysiphales</taxon>
        <taxon>Erysiphaceae</taxon>
        <taxon>Blumeria</taxon>
        <taxon>Blumeria hordei</taxon>
    </lineage>
</organism>
<accession>N1JP53</accession>
<keyword evidence="2" id="KW-1185">Reference proteome</keyword>
<sequence>MQAEDLDKITNDFVCGNSYFSSQRVKSFYVTGCNELWNGDSRRQFPAKLEDGHLHSGIHGTLFLWPLKDIRDTSDLNLVVFTQSKELILSPICTGFAGNNRVVFDVRCRFHGVVTRRETNYEHCIELSEQRKTNIITIGPKEYKGYRCKETIFTEKYVRSSAMASWQANLEAPDAHRYPYRFSSPLLGTDLYEWPIFKNDLIFEINNRLRRPAHYFVWYKNKGDPIQVIFRSTNLSYTCKFITMNIVPHTHYHDSVGSHQLTINMNKKSYDCNGQIFTDYYLKEIQSLTKNLKADSNYKKFIKNKYPKLMKINQIKSEEMVWIWRLRISEGERESMSVLLLFMGSANDKVSKIQTRYFLIMSYEYEIIGVYYTQNDSYTACNKNLDQTISEANDVVSRLDLNNDYPCCERCKDPTGCSCEENWHIPKRQKISHQLDCN</sequence>
<protein>
    <submittedName>
        <fullName evidence="1">Putative effector protein</fullName>
    </submittedName>
</protein>
<dbReference type="HOGENOM" id="CLU_055647_0_0_1"/>
<evidence type="ECO:0000313" key="2">
    <source>
        <dbReference type="Proteomes" id="UP000015441"/>
    </source>
</evidence>
<dbReference type="Gene3D" id="3.10.450.30">
    <property type="entry name" value="Microbial ribonucleases"/>
    <property type="match status" value="2"/>
</dbReference>
<dbReference type="InParanoid" id="N1JP53"/>